<dbReference type="EMBL" id="QQST01000001">
    <property type="protein sequence ID" value="RDI70568.1"/>
    <property type="molecule type" value="Genomic_DNA"/>
</dbReference>
<dbReference type="EMBL" id="FNKQ01000002">
    <property type="protein sequence ID" value="SDQ44815.1"/>
    <property type="molecule type" value="Genomic_DNA"/>
</dbReference>
<dbReference type="PANTHER" id="PTHR43790:SF9">
    <property type="entry name" value="GALACTOFURANOSE TRANSPORTER ATP-BINDING PROTEIN YTFR"/>
    <property type="match status" value="1"/>
</dbReference>
<evidence type="ECO:0000256" key="5">
    <source>
        <dbReference type="ARBA" id="ARBA00022741"/>
    </source>
</evidence>
<organism evidence="11 12">
    <name type="scientific">Halopelagius longus</name>
    <dbReference type="NCBI Taxonomy" id="1236180"/>
    <lineage>
        <taxon>Archaea</taxon>
        <taxon>Methanobacteriati</taxon>
        <taxon>Methanobacteriota</taxon>
        <taxon>Stenosarchaea group</taxon>
        <taxon>Halobacteria</taxon>
        <taxon>Halobacteriales</taxon>
        <taxon>Haloferacaceae</taxon>
    </lineage>
</organism>
<reference evidence="12" key="2">
    <citation type="submission" date="2016-10" db="EMBL/GenBank/DDBJ databases">
        <authorList>
            <person name="Varghese N."/>
            <person name="Submissions S."/>
        </authorList>
    </citation>
    <scope>NUCLEOTIDE SEQUENCE [LARGE SCALE GENOMIC DNA]</scope>
    <source>
        <strain evidence="12">CGMCC 1.12397</strain>
    </source>
</reference>
<evidence type="ECO:0000313" key="10">
    <source>
        <dbReference type="EMBL" id="RDI70568.1"/>
    </source>
</evidence>
<sequence>MSTAVRLAGITKWFPGVIANDDVDMSVEGGTVHALLGENGAGKTTLMNVLYGLYEPTEGTVYIDGTPRSFDSPRVAIDAGIGMIHQHFMLVDPMTVTENITLGNEPRKWGGLATDRKTAREEVVELSERYGFDVDPDARIEDISVGAQQRVEILKAIYRGADVLILDEPTAVLTPQEVEELFAVLEELTAQGKTIIFISHKLGEVLEAADEVTVLRDGKNVGTVATDETTREELAELMVGREVLMEVDKPAIDAGDSLLSVRDLSVEDERDVEVVEDVSFEVRSGEVFGIAGVDGNGQAELVEAITGLRPQESGTVSFEGEPIDEWSRRKRIREGMAYIPEDRQERGLVMEFDLVENGILGSQHAEPFASDGRIDWDTSRSHAEDIIQKYDVRPPNADADAVSFSGGNQQKFIVGREFERDPSVVVATHPTRGVDIGSTEFIHERLLDLRREGKGVLLISSKLEEVQGLSDRLAVMYEGKIMDVVDPETVTEEELGLLMAGEYPDSYESSRRADAAEPAGERR</sequence>
<keyword evidence="6 11" id="KW-0067">ATP-binding</keyword>
<evidence type="ECO:0000313" key="11">
    <source>
        <dbReference type="EMBL" id="SDQ44815.1"/>
    </source>
</evidence>
<comment type="subcellular location">
    <subcellularLocation>
        <location evidence="1">Cell membrane</location>
        <topology evidence="1">Peripheral membrane protein</topology>
    </subcellularLocation>
</comment>
<proteinExistence type="predicted"/>
<dbReference type="Gene3D" id="3.40.50.300">
    <property type="entry name" value="P-loop containing nucleotide triphosphate hydrolases"/>
    <property type="match status" value="2"/>
</dbReference>
<dbReference type="Proteomes" id="UP000255421">
    <property type="component" value="Unassembled WGS sequence"/>
</dbReference>
<feature type="domain" description="ABC transporter" evidence="9">
    <location>
        <begin position="5"/>
        <end position="242"/>
    </location>
</feature>
<evidence type="ECO:0000256" key="7">
    <source>
        <dbReference type="ARBA" id="ARBA00022967"/>
    </source>
</evidence>
<reference evidence="10 13" key="3">
    <citation type="submission" date="2018-07" db="EMBL/GenBank/DDBJ databases">
        <title>Genome sequence of extremly halophilic archaeon Halopelagius longus strain BC12-B1.</title>
        <authorList>
            <person name="Zhang X."/>
        </authorList>
    </citation>
    <scope>NUCLEOTIDE SEQUENCE [LARGE SCALE GENOMIC DNA]</scope>
    <source>
        <strain evidence="10 13">BC12-B1</strain>
    </source>
</reference>
<feature type="domain" description="ABC transporter" evidence="9">
    <location>
        <begin position="259"/>
        <end position="503"/>
    </location>
</feature>
<evidence type="ECO:0000259" key="9">
    <source>
        <dbReference type="PROSITE" id="PS50893"/>
    </source>
</evidence>
<dbReference type="OrthoDB" id="18209at2157"/>
<dbReference type="CDD" id="cd03216">
    <property type="entry name" value="ABC_Carb_Monos_I"/>
    <property type="match status" value="1"/>
</dbReference>
<dbReference type="SMART" id="SM00382">
    <property type="entry name" value="AAA"/>
    <property type="match status" value="1"/>
</dbReference>
<dbReference type="Pfam" id="PF00005">
    <property type="entry name" value="ABC_tran"/>
    <property type="match status" value="2"/>
</dbReference>
<keyword evidence="8" id="KW-0472">Membrane</keyword>
<reference evidence="11" key="1">
    <citation type="submission" date="2016-10" db="EMBL/GenBank/DDBJ databases">
        <authorList>
            <person name="de Groot N.N."/>
        </authorList>
    </citation>
    <scope>NUCLEOTIDE SEQUENCE [LARGE SCALE GENOMIC DNA]</scope>
    <source>
        <strain evidence="11">CGMCC 1.12397</strain>
    </source>
</reference>
<dbReference type="PROSITE" id="PS50893">
    <property type="entry name" value="ABC_TRANSPORTER_2"/>
    <property type="match status" value="2"/>
</dbReference>
<keyword evidence="5" id="KW-0547">Nucleotide-binding</keyword>
<keyword evidence="3" id="KW-1003">Cell membrane</keyword>
<dbReference type="Proteomes" id="UP000199289">
    <property type="component" value="Unassembled WGS sequence"/>
</dbReference>
<name>A0A1H1AYN4_9EURY</name>
<evidence type="ECO:0000256" key="2">
    <source>
        <dbReference type="ARBA" id="ARBA00022448"/>
    </source>
</evidence>
<accession>A0A1H1AYN4</accession>
<dbReference type="GO" id="GO:0005886">
    <property type="term" value="C:plasma membrane"/>
    <property type="evidence" value="ECO:0007669"/>
    <property type="project" value="UniProtKB-SubCell"/>
</dbReference>
<keyword evidence="2" id="KW-0813">Transport</keyword>
<dbReference type="CDD" id="cd03215">
    <property type="entry name" value="ABC_Carb_Monos_II"/>
    <property type="match status" value="1"/>
</dbReference>
<dbReference type="SUPFAM" id="SSF52540">
    <property type="entry name" value="P-loop containing nucleoside triphosphate hydrolases"/>
    <property type="match status" value="2"/>
</dbReference>
<evidence type="ECO:0000256" key="3">
    <source>
        <dbReference type="ARBA" id="ARBA00022475"/>
    </source>
</evidence>
<dbReference type="GO" id="GO:0005524">
    <property type="term" value="F:ATP binding"/>
    <property type="evidence" value="ECO:0007669"/>
    <property type="project" value="UniProtKB-KW"/>
</dbReference>
<keyword evidence="4" id="KW-0677">Repeat</keyword>
<dbReference type="GO" id="GO:0016887">
    <property type="term" value="F:ATP hydrolysis activity"/>
    <property type="evidence" value="ECO:0007669"/>
    <property type="project" value="InterPro"/>
</dbReference>
<evidence type="ECO:0000313" key="12">
    <source>
        <dbReference type="Proteomes" id="UP000199289"/>
    </source>
</evidence>
<gene>
    <name evidence="10" type="ORF">DWB78_01870</name>
    <name evidence="11" type="ORF">SAMN05216278_1553</name>
</gene>
<keyword evidence="13" id="KW-1185">Reference proteome</keyword>
<dbReference type="PANTHER" id="PTHR43790">
    <property type="entry name" value="CARBOHYDRATE TRANSPORT ATP-BINDING PROTEIN MG119-RELATED"/>
    <property type="match status" value="1"/>
</dbReference>
<dbReference type="AlphaFoldDB" id="A0A1H1AYN4"/>
<keyword evidence="7" id="KW-1278">Translocase</keyword>
<dbReference type="InterPro" id="IPR050107">
    <property type="entry name" value="ABC_carbohydrate_import_ATPase"/>
</dbReference>
<evidence type="ECO:0000256" key="6">
    <source>
        <dbReference type="ARBA" id="ARBA00022840"/>
    </source>
</evidence>
<dbReference type="InterPro" id="IPR003593">
    <property type="entry name" value="AAA+_ATPase"/>
</dbReference>
<evidence type="ECO:0000256" key="4">
    <source>
        <dbReference type="ARBA" id="ARBA00022737"/>
    </source>
</evidence>
<dbReference type="InterPro" id="IPR003439">
    <property type="entry name" value="ABC_transporter-like_ATP-bd"/>
</dbReference>
<dbReference type="FunFam" id="3.40.50.300:FF:000127">
    <property type="entry name" value="Ribose import ATP-binding protein RbsA"/>
    <property type="match status" value="1"/>
</dbReference>
<evidence type="ECO:0000256" key="1">
    <source>
        <dbReference type="ARBA" id="ARBA00004202"/>
    </source>
</evidence>
<evidence type="ECO:0000256" key="8">
    <source>
        <dbReference type="ARBA" id="ARBA00023136"/>
    </source>
</evidence>
<dbReference type="RefSeq" id="WP_092535418.1">
    <property type="nucleotide sequence ID" value="NZ_FNKQ01000002.1"/>
</dbReference>
<dbReference type="InterPro" id="IPR017871">
    <property type="entry name" value="ABC_transporter-like_CS"/>
</dbReference>
<dbReference type="PROSITE" id="PS00211">
    <property type="entry name" value="ABC_TRANSPORTER_1"/>
    <property type="match status" value="1"/>
</dbReference>
<dbReference type="InterPro" id="IPR027417">
    <property type="entry name" value="P-loop_NTPase"/>
</dbReference>
<evidence type="ECO:0000313" key="13">
    <source>
        <dbReference type="Proteomes" id="UP000255421"/>
    </source>
</evidence>
<protein>
    <submittedName>
        <fullName evidence="10 11">ABC transporter ATP-binding protein</fullName>
    </submittedName>
</protein>